<dbReference type="RefSeq" id="WP_211913038.1">
    <property type="nucleotide sequence ID" value="NZ_CP036498.1"/>
</dbReference>
<name>A0ABX8A6Y0_9BRAD</name>
<sequence length="112" mass="11990">MAKSDSKTSKKPTTSPKAAPKPAAPKPKPKAIPVDERILAILGRDPGKSLSAPEIAHLIAPEGDWHALLTPIRRAAVTLALAGQLVIYRKGKPVEDPEDFRGVYRLGLPKAE</sequence>
<feature type="region of interest" description="Disordered" evidence="1">
    <location>
        <begin position="1"/>
        <end position="32"/>
    </location>
</feature>
<feature type="compositionally biased region" description="Low complexity" evidence="1">
    <location>
        <begin position="11"/>
        <end position="21"/>
    </location>
</feature>
<protein>
    <submittedName>
        <fullName evidence="2">DUF3253 domain-containing protein</fullName>
    </submittedName>
</protein>
<evidence type="ECO:0000313" key="3">
    <source>
        <dbReference type="Proteomes" id="UP000682843"/>
    </source>
</evidence>
<keyword evidence="3" id="KW-1185">Reference proteome</keyword>
<dbReference type="InterPro" id="IPR036388">
    <property type="entry name" value="WH-like_DNA-bd_sf"/>
</dbReference>
<dbReference type="Proteomes" id="UP000682843">
    <property type="component" value="Chromosome"/>
</dbReference>
<dbReference type="InterPro" id="IPR036390">
    <property type="entry name" value="WH_DNA-bd_sf"/>
</dbReference>
<gene>
    <name evidence="2" type="ORF">RPMA_12120</name>
</gene>
<dbReference type="SUPFAM" id="SSF46785">
    <property type="entry name" value="Winged helix' DNA-binding domain"/>
    <property type="match status" value="1"/>
</dbReference>
<organism evidence="2 3">
    <name type="scientific">Tardiphaga alba</name>
    <dbReference type="NCBI Taxonomy" id="340268"/>
    <lineage>
        <taxon>Bacteria</taxon>
        <taxon>Pseudomonadati</taxon>
        <taxon>Pseudomonadota</taxon>
        <taxon>Alphaproteobacteria</taxon>
        <taxon>Hyphomicrobiales</taxon>
        <taxon>Nitrobacteraceae</taxon>
        <taxon>Tardiphaga</taxon>
    </lineage>
</organism>
<reference evidence="2 3" key="1">
    <citation type="submission" date="2019-02" db="EMBL/GenBank/DDBJ databases">
        <title>Emended description of the genus Rhodopseudomonas and description of Rhodopseudomonas albus sp. nov., a non-phototrophic, heavy-metal-tolerant bacterium isolated from garden soil.</title>
        <authorList>
            <person name="Bao Z."/>
            <person name="Cao W.W."/>
            <person name="Sato Y."/>
            <person name="Nishizawa T."/>
            <person name="Zhao J."/>
            <person name="Guo Y."/>
            <person name="Ohta H."/>
        </authorList>
    </citation>
    <scope>NUCLEOTIDE SEQUENCE [LARGE SCALE GENOMIC DNA]</scope>
    <source>
        <strain evidence="2 3">SK50-23</strain>
    </source>
</reference>
<dbReference type="InterPro" id="IPR021660">
    <property type="entry name" value="DUF3253"/>
</dbReference>
<evidence type="ECO:0000256" key="1">
    <source>
        <dbReference type="SAM" id="MobiDB-lite"/>
    </source>
</evidence>
<accession>A0ABX8A6Y0</accession>
<dbReference type="EMBL" id="CP036498">
    <property type="protein sequence ID" value="QUS39496.1"/>
    <property type="molecule type" value="Genomic_DNA"/>
</dbReference>
<dbReference type="Pfam" id="PF11625">
    <property type="entry name" value="DUF3253"/>
    <property type="match status" value="1"/>
</dbReference>
<dbReference type="Gene3D" id="1.10.10.10">
    <property type="entry name" value="Winged helix-like DNA-binding domain superfamily/Winged helix DNA-binding domain"/>
    <property type="match status" value="1"/>
</dbReference>
<evidence type="ECO:0000313" key="2">
    <source>
        <dbReference type="EMBL" id="QUS39496.1"/>
    </source>
</evidence>
<proteinExistence type="predicted"/>